<dbReference type="AlphaFoldDB" id="A0A7V4XSI1"/>
<comment type="caution">
    <text evidence="6">The sequence shown here is derived from an EMBL/GenBank/DDBJ whole genome shotgun (WGS) entry which is preliminary data.</text>
</comment>
<dbReference type="PROSITE" id="PS01102">
    <property type="entry name" value="ZF_DKSA_1"/>
    <property type="match status" value="1"/>
</dbReference>
<dbReference type="PROSITE" id="PS51128">
    <property type="entry name" value="ZF_DKSA_2"/>
    <property type="match status" value="1"/>
</dbReference>
<keyword evidence="2" id="KW-0863">Zinc-finger</keyword>
<evidence type="ECO:0000256" key="4">
    <source>
        <dbReference type="PROSITE-ProRule" id="PRU00510"/>
    </source>
</evidence>
<dbReference type="Gene3D" id="1.20.120.910">
    <property type="entry name" value="DksA, coiled-coil domain"/>
    <property type="match status" value="1"/>
</dbReference>
<dbReference type="SUPFAM" id="SSF109635">
    <property type="entry name" value="DnaK suppressor protein DksA, alpha-hairpin domain"/>
    <property type="match status" value="1"/>
</dbReference>
<dbReference type="PANTHER" id="PTHR33823">
    <property type="entry name" value="RNA POLYMERASE-BINDING TRANSCRIPTION FACTOR DKSA-RELATED"/>
    <property type="match status" value="1"/>
</dbReference>
<dbReference type="EMBL" id="DTKL01000039">
    <property type="protein sequence ID" value="HGY94342.1"/>
    <property type="molecule type" value="Genomic_DNA"/>
</dbReference>
<dbReference type="SUPFAM" id="SSF57716">
    <property type="entry name" value="Glucocorticoid receptor-like (DNA-binding domain)"/>
    <property type="match status" value="1"/>
</dbReference>
<dbReference type="InterPro" id="IPR000962">
    <property type="entry name" value="Znf_DskA_TraR"/>
</dbReference>
<evidence type="ECO:0000256" key="3">
    <source>
        <dbReference type="ARBA" id="ARBA00022833"/>
    </source>
</evidence>
<evidence type="ECO:0000313" key="6">
    <source>
        <dbReference type="EMBL" id="HGY94342.1"/>
    </source>
</evidence>
<organism evidence="6">
    <name type="scientific">Acidobacterium capsulatum</name>
    <dbReference type="NCBI Taxonomy" id="33075"/>
    <lineage>
        <taxon>Bacteria</taxon>
        <taxon>Pseudomonadati</taxon>
        <taxon>Acidobacteriota</taxon>
        <taxon>Terriglobia</taxon>
        <taxon>Terriglobales</taxon>
        <taxon>Acidobacteriaceae</taxon>
        <taxon>Acidobacterium</taxon>
    </lineage>
</organism>
<keyword evidence="3" id="KW-0862">Zinc</keyword>
<name>A0A7V4XSI1_9BACT</name>
<reference evidence="6" key="1">
    <citation type="journal article" date="2020" name="mSystems">
        <title>Genome- and Community-Level Interaction Insights into Carbon Utilization and Element Cycling Functions of Hydrothermarchaeota in Hydrothermal Sediment.</title>
        <authorList>
            <person name="Zhou Z."/>
            <person name="Liu Y."/>
            <person name="Xu W."/>
            <person name="Pan J."/>
            <person name="Luo Z.H."/>
            <person name="Li M."/>
        </authorList>
    </citation>
    <scope>NUCLEOTIDE SEQUENCE [LARGE SCALE GENOMIC DNA]</scope>
    <source>
        <strain evidence="6">SpSt-855</strain>
    </source>
</reference>
<feature type="zinc finger region" description="dksA C4-type" evidence="4">
    <location>
        <begin position="99"/>
        <end position="123"/>
    </location>
</feature>
<gene>
    <name evidence="6" type="ORF">ENW50_06615</name>
</gene>
<sequence length="139" mass="15571">MTKKLESPSRKQLRKAGEVSRETLQQKLVQQKAELERSVLATVQQGREAEAENRIDPADQAVMSYQKELIFSQGTNKHTQLSLVRLALERLEDGSYGECEECGEAISPRRLEAIPWTPYCIACQEKMENGGFEGGSRAA</sequence>
<evidence type="ECO:0000256" key="2">
    <source>
        <dbReference type="ARBA" id="ARBA00022771"/>
    </source>
</evidence>
<dbReference type="PANTHER" id="PTHR33823:SF4">
    <property type="entry name" value="GENERAL STRESS PROTEIN 16O"/>
    <property type="match status" value="1"/>
</dbReference>
<protein>
    <submittedName>
        <fullName evidence="6">TraR/DksA family transcriptional regulator</fullName>
    </submittedName>
</protein>
<dbReference type="InterPro" id="IPR020458">
    <property type="entry name" value="Znf_DskA_TraR_CS"/>
</dbReference>
<keyword evidence="1" id="KW-0479">Metal-binding</keyword>
<dbReference type="GO" id="GO:0008270">
    <property type="term" value="F:zinc ion binding"/>
    <property type="evidence" value="ECO:0007669"/>
    <property type="project" value="UniProtKB-KW"/>
</dbReference>
<accession>A0A7V4XSI1</accession>
<dbReference type="InterPro" id="IPR037187">
    <property type="entry name" value="DnaK_N"/>
</dbReference>
<evidence type="ECO:0000259" key="5">
    <source>
        <dbReference type="Pfam" id="PF01258"/>
    </source>
</evidence>
<proteinExistence type="predicted"/>
<evidence type="ECO:0000256" key="1">
    <source>
        <dbReference type="ARBA" id="ARBA00022723"/>
    </source>
</evidence>
<dbReference type="Pfam" id="PF01258">
    <property type="entry name" value="zf-dskA_traR"/>
    <property type="match status" value="1"/>
</dbReference>
<feature type="domain" description="Zinc finger DksA/TraR C4-type" evidence="5">
    <location>
        <begin position="94"/>
        <end position="128"/>
    </location>
</feature>